<dbReference type="InterPro" id="IPR023908">
    <property type="entry name" value="xxxLxxG_rpt"/>
</dbReference>
<dbReference type="Proteomes" id="UP000515561">
    <property type="component" value="Chromosome"/>
</dbReference>
<evidence type="ECO:0000259" key="6">
    <source>
        <dbReference type="Pfam" id="PF12698"/>
    </source>
</evidence>
<dbReference type="GO" id="GO:0016020">
    <property type="term" value="C:membrane"/>
    <property type="evidence" value="ECO:0007669"/>
    <property type="project" value="UniProtKB-SubCell"/>
</dbReference>
<dbReference type="InterPro" id="IPR013525">
    <property type="entry name" value="ABC2_TM"/>
</dbReference>
<feature type="transmembrane region" description="Helical" evidence="5">
    <location>
        <begin position="538"/>
        <end position="558"/>
    </location>
</feature>
<feature type="domain" description="ABC-2 type transporter transmembrane" evidence="6">
    <location>
        <begin position="3"/>
        <end position="123"/>
    </location>
</feature>
<proteinExistence type="predicted"/>
<accession>A0A6S6R7W2</accession>
<dbReference type="GO" id="GO:0140359">
    <property type="term" value="F:ABC-type transporter activity"/>
    <property type="evidence" value="ECO:0007669"/>
    <property type="project" value="InterPro"/>
</dbReference>
<comment type="subcellular location">
    <subcellularLocation>
        <location evidence="1">Membrane</location>
        <topology evidence="1">Multi-pass membrane protein</topology>
    </subcellularLocation>
</comment>
<keyword evidence="4 5" id="KW-0472">Membrane</keyword>
<keyword evidence="2 5" id="KW-0812">Transmembrane</keyword>
<dbReference type="Gene3D" id="3.40.1710.10">
    <property type="entry name" value="abc type-2 transporter like domain"/>
    <property type="match status" value="1"/>
</dbReference>
<dbReference type="NCBIfam" id="TIGR03061">
    <property type="entry name" value="pip_yhgE_Nterm"/>
    <property type="match status" value="1"/>
</dbReference>
<feature type="transmembrane region" description="Helical" evidence="5">
    <location>
        <begin position="637"/>
        <end position="656"/>
    </location>
</feature>
<dbReference type="KEGG" id="acel:acsn021_37060"/>
<dbReference type="NCBIfam" id="TIGR03057">
    <property type="entry name" value="xxxLxxG_by_4"/>
    <property type="match status" value="2"/>
</dbReference>
<dbReference type="NCBIfam" id="TIGR03062">
    <property type="entry name" value="pip_yhgE_Cterm"/>
    <property type="match status" value="1"/>
</dbReference>
<evidence type="ECO:0000256" key="3">
    <source>
        <dbReference type="ARBA" id="ARBA00022989"/>
    </source>
</evidence>
<gene>
    <name evidence="7" type="ORF">acsn021_37060</name>
</gene>
<dbReference type="AlphaFoldDB" id="A0A6S6R7W2"/>
<dbReference type="Pfam" id="PF12698">
    <property type="entry name" value="ABC2_membrane_3"/>
    <property type="match status" value="2"/>
</dbReference>
<feature type="transmembrane region" description="Helical" evidence="5">
    <location>
        <begin position="609"/>
        <end position="630"/>
    </location>
</feature>
<keyword evidence="3 5" id="KW-1133">Transmembrane helix</keyword>
<name>A0A6S6R7W2_9FIRM</name>
<evidence type="ECO:0000256" key="2">
    <source>
        <dbReference type="ARBA" id="ARBA00022692"/>
    </source>
</evidence>
<dbReference type="InterPro" id="IPR017501">
    <property type="entry name" value="Phage_infect_YhgE_C"/>
</dbReference>
<evidence type="ECO:0000313" key="7">
    <source>
        <dbReference type="EMBL" id="BCJ96137.1"/>
    </source>
</evidence>
<protein>
    <recommendedName>
        <fullName evidence="6">ABC-2 type transporter transmembrane domain-containing protein</fullName>
    </recommendedName>
</protein>
<dbReference type="EMBL" id="AP023367">
    <property type="protein sequence ID" value="BCJ96137.1"/>
    <property type="molecule type" value="Genomic_DNA"/>
</dbReference>
<dbReference type="PANTHER" id="PTHR43077:SF5">
    <property type="entry name" value="PHAGE INFECTION PROTEIN"/>
    <property type="match status" value="1"/>
</dbReference>
<evidence type="ECO:0000256" key="1">
    <source>
        <dbReference type="ARBA" id="ARBA00004141"/>
    </source>
</evidence>
<organism evidence="7 8">
    <name type="scientific">Anaerocolumna cellulosilytica</name>
    <dbReference type="NCBI Taxonomy" id="433286"/>
    <lineage>
        <taxon>Bacteria</taxon>
        <taxon>Bacillati</taxon>
        <taxon>Bacillota</taxon>
        <taxon>Clostridia</taxon>
        <taxon>Lachnospirales</taxon>
        <taxon>Lachnospiraceae</taxon>
        <taxon>Anaerocolumna</taxon>
    </lineage>
</organism>
<feature type="transmembrane region" description="Helical" evidence="5">
    <location>
        <begin position="696"/>
        <end position="717"/>
    </location>
</feature>
<feature type="transmembrane region" description="Helical" evidence="5">
    <location>
        <begin position="578"/>
        <end position="603"/>
    </location>
</feature>
<evidence type="ECO:0000256" key="5">
    <source>
        <dbReference type="SAM" id="Phobius"/>
    </source>
</evidence>
<dbReference type="PANTHER" id="PTHR43077">
    <property type="entry name" value="TRANSPORT PERMEASE YVFS-RELATED"/>
    <property type="match status" value="1"/>
</dbReference>
<evidence type="ECO:0000313" key="8">
    <source>
        <dbReference type="Proteomes" id="UP000515561"/>
    </source>
</evidence>
<keyword evidence="8" id="KW-1185">Reference proteome</keyword>
<dbReference type="InterPro" id="IPR017500">
    <property type="entry name" value="Phage_infect_YhgE_N"/>
</dbReference>
<dbReference type="InterPro" id="IPR051328">
    <property type="entry name" value="T7SS_ABC-Transporter"/>
</dbReference>
<sequence>MTENLPIAVVNEDKEVAFEGKTLSIGRDVVKELQEDSTLEWHFVSKAEAKEGLKNKDFYMILTLPDNFSANAATVLSDNPQKMSIEYETNGALNYFGEVIGDQAAKELKSKVSEKVTKAYVDSIVGQLSKVADGFTTAADGSTKLKDGIDKVKDGNETIFENLNKLKDASLTFSDGTDSISLGLSRYIGGVEQARDGAKDLQTGLGTLAKGITAYTQGVSSAYAGIAQLNGNSKALNDGMKQVADGVAMIPEQLGSKLAGLSENSEKITQLATGMSAVDTAINQLKDGADKTAAAIPDEESIDALTKYLSPEVFKNLPAEQQAVILEKVTASLNGYKTLKQAVQGVAGGLESLSKQTPVLVKGTQTLSDQITTLAGSTPALMEKLTTLNEGAKELEKGLKTYTAGVGKLDSGLGMLNTKAEDLNLGAKKAEKGSMALYDGLTQITANDAALTEGVTKLADGANKIYDGTSQLADGSEKLDTGLTELAAGAGDLEAGLSEGKEKVSAVEISEASVDMIASPDTLNKTKYSEVPNYGHALAPYVMSLALYVGCMIFNFIYPIRKVAKSGKSAFQWWVSKLSVGFVAATAMALLETIIMKVLGITTSNFGEYIVMALITAYAYMFFIMLLAMAFDNPGRFVAMVLLVLQLAGAGGTFPMQLTSEFFNKIHALLPMSYSIMGFRQAISGGLGGATFTHNMAVLACLAIISIALLLVAMELLQKHNKAGVSQLDNNQKLFDTDYDYAESNM</sequence>
<evidence type="ECO:0000256" key="4">
    <source>
        <dbReference type="ARBA" id="ARBA00023136"/>
    </source>
</evidence>
<feature type="domain" description="ABC-2 type transporter transmembrane" evidence="6">
    <location>
        <begin position="521"/>
        <end position="711"/>
    </location>
</feature>
<reference evidence="7 8" key="1">
    <citation type="journal article" date="2016" name="Int. J. Syst. Evol. Microbiol.">
        <title>Descriptions of Anaerotaenia torta gen. nov., sp. nov. and Anaerocolumna cellulosilytica gen. nov., sp. nov. isolated from a methanogenic reactor of cattle waste.</title>
        <authorList>
            <person name="Uek A."/>
            <person name="Ohtaki Y."/>
            <person name="Kaku N."/>
            <person name="Ueki K."/>
        </authorList>
    </citation>
    <scope>NUCLEOTIDE SEQUENCE [LARGE SCALE GENOMIC DNA]</scope>
    <source>
        <strain evidence="7 8">SN021</strain>
    </source>
</reference>